<dbReference type="GeneID" id="88187549"/>
<dbReference type="InterPro" id="IPR052517">
    <property type="entry name" value="GlcG_carb_metab_protein"/>
</dbReference>
<dbReference type="AlphaFoldDB" id="C1DIV8"/>
<dbReference type="SUPFAM" id="SSF143744">
    <property type="entry name" value="GlcG-like"/>
    <property type="match status" value="1"/>
</dbReference>
<dbReference type="EMBL" id="CP001157">
    <property type="protein sequence ID" value="ACO80777.1"/>
    <property type="molecule type" value="Genomic_DNA"/>
</dbReference>
<dbReference type="Pfam" id="PF03928">
    <property type="entry name" value="HbpS-like"/>
    <property type="match status" value="1"/>
</dbReference>
<dbReference type="OrthoDB" id="1684899at2"/>
<dbReference type="InterPro" id="IPR038084">
    <property type="entry name" value="PduO/GlcC-like_sf"/>
</dbReference>
<keyword evidence="2" id="KW-1185">Reference proteome</keyword>
<proteinExistence type="predicted"/>
<dbReference type="KEGG" id="avn:Avin_46720"/>
<dbReference type="PANTHER" id="PTHR34309:SF1">
    <property type="entry name" value="PROTEIN GLCG"/>
    <property type="match status" value="1"/>
</dbReference>
<accession>C1DIV8</accession>
<dbReference type="EnsemblBacteria" id="ACO80777">
    <property type="protein sequence ID" value="ACO80777"/>
    <property type="gene ID" value="Avin_46720"/>
</dbReference>
<reference evidence="1 2" key="1">
    <citation type="journal article" date="2009" name="J. Bacteriol.">
        <title>Genome sequence of Azotobacter vinelandii, an obligate aerobe specialized to support diverse anaerobic metabolic processes.</title>
        <authorList>
            <person name="Setubal J.C."/>
            <person name="dos Santos P."/>
            <person name="Goldman B.S."/>
            <person name="Ertesvag H."/>
            <person name="Espin G."/>
            <person name="Rubio L.M."/>
            <person name="Valla S."/>
            <person name="Almeida N.F."/>
            <person name="Balasubramanian D."/>
            <person name="Cromes L."/>
            <person name="Curatti L."/>
            <person name="Du Z."/>
            <person name="Godsy E."/>
            <person name="Goodner B."/>
            <person name="Hellner-Burris K."/>
            <person name="Hernandez J.A."/>
            <person name="Houmiel K."/>
            <person name="Imperial J."/>
            <person name="Kennedy C."/>
            <person name="Larson T.J."/>
            <person name="Latreille P."/>
            <person name="Ligon L.S."/>
            <person name="Lu J."/>
            <person name="Maerk M."/>
            <person name="Miller N.M."/>
            <person name="Norton S."/>
            <person name="O'Carroll I.P."/>
            <person name="Paulsen I."/>
            <person name="Raulfs E.C."/>
            <person name="Roemer R."/>
            <person name="Rosser J."/>
            <person name="Segura D."/>
            <person name="Slater S."/>
            <person name="Stricklin S.L."/>
            <person name="Studholme D.J."/>
            <person name="Sun J."/>
            <person name="Viana C.J."/>
            <person name="Wallin E."/>
            <person name="Wang B."/>
            <person name="Wheeler C."/>
            <person name="Zhu H."/>
            <person name="Dean D.R."/>
            <person name="Dixon R."/>
            <person name="Wood D."/>
        </authorList>
    </citation>
    <scope>NUCLEOTIDE SEQUENCE [LARGE SCALE GENOMIC DNA]</scope>
    <source>
        <strain evidence="2">DJ / ATCC BAA-1303</strain>
    </source>
</reference>
<dbReference type="STRING" id="322710.Avin_46720"/>
<name>C1DIV8_AZOVD</name>
<dbReference type="Proteomes" id="UP000002424">
    <property type="component" value="Chromosome"/>
</dbReference>
<organism evidence="1 2">
    <name type="scientific">Azotobacter vinelandii (strain DJ / ATCC BAA-1303)</name>
    <dbReference type="NCBI Taxonomy" id="322710"/>
    <lineage>
        <taxon>Bacteria</taxon>
        <taxon>Pseudomonadati</taxon>
        <taxon>Pseudomonadota</taxon>
        <taxon>Gammaproteobacteria</taxon>
        <taxon>Pseudomonadales</taxon>
        <taxon>Pseudomonadaceae</taxon>
        <taxon>Azotobacter</taxon>
    </lineage>
</organism>
<evidence type="ECO:0000313" key="1">
    <source>
        <dbReference type="EMBL" id="ACO80777.1"/>
    </source>
</evidence>
<dbReference type="InterPro" id="IPR005624">
    <property type="entry name" value="PduO/GlcC-like"/>
</dbReference>
<gene>
    <name evidence="1" type="ordered locus">Avin_46720</name>
</gene>
<sequence>MNGKTTHTPYLRQVGSITLPLARHALQAALDKAAELSVRISVSVVDAAGHLIHLAHMDGATLQSRDIALNKALTAVGFGFSTSAWEARLESRSAAVRQGLPLQPRMALFGGGEPFLQQGATLGAIGVSGASEQEDVLCAMAAVHAVASLLDQPSQRAAGEDRA</sequence>
<dbReference type="HOGENOM" id="CLU_103773_2_2_6"/>
<dbReference type="Gene3D" id="3.30.450.150">
    <property type="entry name" value="Haem-degrading domain"/>
    <property type="match status" value="1"/>
</dbReference>
<dbReference type="RefSeq" id="WP_012703140.1">
    <property type="nucleotide sequence ID" value="NC_012560.1"/>
</dbReference>
<evidence type="ECO:0008006" key="3">
    <source>
        <dbReference type="Google" id="ProtNLM"/>
    </source>
</evidence>
<dbReference type="PANTHER" id="PTHR34309">
    <property type="entry name" value="SLR1406 PROTEIN"/>
    <property type="match status" value="1"/>
</dbReference>
<dbReference type="eggNOG" id="COG3193">
    <property type="taxonomic scope" value="Bacteria"/>
</dbReference>
<evidence type="ECO:0000313" key="2">
    <source>
        <dbReference type="Proteomes" id="UP000002424"/>
    </source>
</evidence>
<protein>
    <recommendedName>
        <fullName evidence="3">Heme-binding protein</fullName>
    </recommendedName>
</protein>